<keyword evidence="7" id="KW-1185">Reference proteome</keyword>
<dbReference type="Gene3D" id="3.40.190.10">
    <property type="entry name" value="Periplasmic binding protein-like II"/>
    <property type="match status" value="1"/>
</dbReference>
<dbReference type="PANTHER" id="PTHR30290">
    <property type="entry name" value="PERIPLASMIC BINDING COMPONENT OF ABC TRANSPORTER"/>
    <property type="match status" value="1"/>
</dbReference>
<organism evidence="6 7">
    <name type="scientific">Methylobacterium pseudosasicola</name>
    <dbReference type="NCBI Taxonomy" id="582667"/>
    <lineage>
        <taxon>Bacteria</taxon>
        <taxon>Pseudomonadati</taxon>
        <taxon>Pseudomonadota</taxon>
        <taxon>Alphaproteobacteria</taxon>
        <taxon>Hyphomicrobiales</taxon>
        <taxon>Methylobacteriaceae</taxon>
        <taxon>Methylobacterium</taxon>
    </lineage>
</organism>
<dbReference type="GO" id="GO:0030288">
    <property type="term" value="C:outer membrane-bounded periplasmic space"/>
    <property type="evidence" value="ECO:0007669"/>
    <property type="project" value="UniProtKB-ARBA"/>
</dbReference>
<dbReference type="AlphaFoldDB" id="A0A1I4MW22"/>
<dbReference type="Proteomes" id="UP000199048">
    <property type="component" value="Unassembled WGS sequence"/>
</dbReference>
<feature type="domain" description="Solute-binding protein family 5" evidence="5">
    <location>
        <begin position="71"/>
        <end position="423"/>
    </location>
</feature>
<proteinExistence type="inferred from homology"/>
<dbReference type="GO" id="GO:0015833">
    <property type="term" value="P:peptide transport"/>
    <property type="evidence" value="ECO:0007669"/>
    <property type="project" value="TreeGrafter"/>
</dbReference>
<dbReference type="InterPro" id="IPR030678">
    <property type="entry name" value="Peptide/Ni-bd"/>
</dbReference>
<feature type="chain" id="PRO_5011459059" evidence="4">
    <location>
        <begin position="22"/>
        <end position="523"/>
    </location>
</feature>
<accession>A0A1I4MW22</accession>
<dbReference type="PROSITE" id="PS51318">
    <property type="entry name" value="TAT"/>
    <property type="match status" value="1"/>
</dbReference>
<dbReference type="PIRSF" id="PIRSF002741">
    <property type="entry name" value="MppA"/>
    <property type="match status" value="1"/>
</dbReference>
<evidence type="ECO:0000313" key="7">
    <source>
        <dbReference type="Proteomes" id="UP000199048"/>
    </source>
</evidence>
<dbReference type="RefSeq" id="WP_092042754.1">
    <property type="nucleotide sequence ID" value="NZ_FOTK01000018.1"/>
</dbReference>
<evidence type="ECO:0000256" key="2">
    <source>
        <dbReference type="ARBA" id="ARBA00005695"/>
    </source>
</evidence>
<evidence type="ECO:0000256" key="3">
    <source>
        <dbReference type="ARBA" id="ARBA00022729"/>
    </source>
</evidence>
<dbReference type="InterPro" id="IPR039424">
    <property type="entry name" value="SBP_5"/>
</dbReference>
<dbReference type="GO" id="GO:0043190">
    <property type="term" value="C:ATP-binding cassette (ABC) transporter complex"/>
    <property type="evidence" value="ECO:0007669"/>
    <property type="project" value="InterPro"/>
</dbReference>
<evidence type="ECO:0000259" key="5">
    <source>
        <dbReference type="Pfam" id="PF00496"/>
    </source>
</evidence>
<dbReference type="Gene3D" id="3.10.105.10">
    <property type="entry name" value="Dipeptide-binding Protein, Domain 3"/>
    <property type="match status" value="1"/>
</dbReference>
<dbReference type="STRING" id="582667.SAMN05192568_101882"/>
<evidence type="ECO:0000256" key="4">
    <source>
        <dbReference type="SAM" id="SignalP"/>
    </source>
</evidence>
<dbReference type="SUPFAM" id="SSF53850">
    <property type="entry name" value="Periplasmic binding protein-like II"/>
    <property type="match status" value="1"/>
</dbReference>
<feature type="signal peptide" evidence="4">
    <location>
        <begin position="1"/>
        <end position="21"/>
    </location>
</feature>
<dbReference type="InterPro" id="IPR006311">
    <property type="entry name" value="TAT_signal"/>
</dbReference>
<evidence type="ECO:0000313" key="6">
    <source>
        <dbReference type="EMBL" id="SFM07489.1"/>
    </source>
</evidence>
<dbReference type="GO" id="GO:1904680">
    <property type="term" value="F:peptide transmembrane transporter activity"/>
    <property type="evidence" value="ECO:0007669"/>
    <property type="project" value="TreeGrafter"/>
</dbReference>
<dbReference type="InterPro" id="IPR000914">
    <property type="entry name" value="SBP_5_dom"/>
</dbReference>
<sequence length="523" mass="57123">MLTRRSFVALSGAALAAPALAQGGSSRVLKFIPQADLTVLDPIWTTAYVTRNHGLAVFDTLYGTDASYAAQPQMVAGHVVEDDGKLWRMTLRPGLTFHDGTPVLARDCVASISRWAKRDPMGQTLMAYTDELSAPDDRTIQFRLKKPFPLLPDALGKVGSPICAIMPERLAKTDAFTQVTEMVGSGPFRFKADERMVGARVVYERFDKYVPREGGEPQWTSGPKRAFLDRVEWHVIPDQATAASAMQTGEMDWWEQPPSDLVPTLGSLKTSIKDPTGLIGCLRMNQLLPPFDNPAIRQVLLKVVDQTDFMQAVTGDDPKLRHVPAGFFCPGLPMASEAGLDVLTSKRDFDAAKKALAAAGYKGEKVVLMGASDFPSLKALADVAADMLTRAGFNVDYQVMDWGSVVQRRAKRDPIAQGGWSIFCTFWAGLDQANPAVSAFLRGTGPDAPVGWPTSPKLEALRQDWLNAPDTTARKTLADALQKQAFVDLPYLPLGQYFNQTSYKPSVTGVLDGVPVFWNVKKG</sequence>
<dbReference type="EMBL" id="FOTK01000018">
    <property type="protein sequence ID" value="SFM07489.1"/>
    <property type="molecule type" value="Genomic_DNA"/>
</dbReference>
<protein>
    <submittedName>
        <fullName evidence="6">Peptide/nickel transport system substrate-binding protein</fullName>
    </submittedName>
</protein>
<name>A0A1I4MW22_9HYPH</name>
<dbReference type="PANTHER" id="PTHR30290:SF38">
    <property type="entry name" value="D,D-DIPEPTIDE-BINDING PERIPLASMIC PROTEIN DDPA-RELATED"/>
    <property type="match status" value="1"/>
</dbReference>
<evidence type="ECO:0000256" key="1">
    <source>
        <dbReference type="ARBA" id="ARBA00004418"/>
    </source>
</evidence>
<comment type="similarity">
    <text evidence="2">Belongs to the bacterial solute-binding protein 5 family.</text>
</comment>
<dbReference type="Pfam" id="PF00496">
    <property type="entry name" value="SBP_bac_5"/>
    <property type="match status" value="1"/>
</dbReference>
<dbReference type="CDD" id="cd08502">
    <property type="entry name" value="PBP2_NikA_DppA_OppA_like_16"/>
    <property type="match status" value="1"/>
</dbReference>
<keyword evidence="3 4" id="KW-0732">Signal</keyword>
<reference evidence="7" key="1">
    <citation type="submission" date="2016-10" db="EMBL/GenBank/DDBJ databases">
        <authorList>
            <person name="Varghese N."/>
            <person name="Submissions S."/>
        </authorList>
    </citation>
    <scope>NUCLEOTIDE SEQUENCE [LARGE SCALE GENOMIC DNA]</scope>
    <source>
        <strain evidence="7">BL36</strain>
    </source>
</reference>
<comment type="subcellular location">
    <subcellularLocation>
        <location evidence="1">Periplasm</location>
    </subcellularLocation>
</comment>
<gene>
    <name evidence="6" type="ORF">SAMN05192568_101882</name>
</gene>
<dbReference type="OrthoDB" id="9803988at2"/>